<sequence>MQILAINRRSHTGTPGDVPLLPKKQRDSSGHGSPPVPLFSAQFHTSSSRSFSVRKRLSCSSSSTSMEHHESKFKEFPYASVPHRELMVELVSTMENLYFLAHVQYFENESATAHAFLYVRSGNSSSQVDFMLGSWVHCNLPTGELLNITSLSTYLRTSSTDAPNF</sequence>
<reference evidence="2 3" key="1">
    <citation type="submission" date="2020-09" db="EMBL/GenBank/DDBJ databases">
        <title>De no assembly of potato wild relative species, Solanum commersonii.</title>
        <authorList>
            <person name="Cho K."/>
        </authorList>
    </citation>
    <scope>NUCLEOTIDE SEQUENCE [LARGE SCALE GENOMIC DNA]</scope>
    <source>
        <strain evidence="2">LZ3.2</strain>
        <tissue evidence="2">Leaf</tissue>
    </source>
</reference>
<keyword evidence="3" id="KW-1185">Reference proteome</keyword>
<evidence type="ECO:0000256" key="1">
    <source>
        <dbReference type="SAM" id="MobiDB-lite"/>
    </source>
</evidence>
<dbReference type="PANTHER" id="PTHR34685:SF2">
    <property type="entry name" value="RED CHLOROPHYLL CATABOLITE REDUCTASE, CHLOROPLASTIC"/>
    <property type="match status" value="1"/>
</dbReference>
<dbReference type="EMBL" id="JACXVP010000003">
    <property type="protein sequence ID" value="KAG5614671.1"/>
    <property type="molecule type" value="Genomic_DNA"/>
</dbReference>
<proteinExistence type="predicted"/>
<dbReference type="AlphaFoldDB" id="A0A9J5ZRM1"/>
<organism evidence="2 3">
    <name type="scientific">Solanum commersonii</name>
    <name type="common">Commerson's wild potato</name>
    <name type="synonym">Commerson's nightshade</name>
    <dbReference type="NCBI Taxonomy" id="4109"/>
    <lineage>
        <taxon>Eukaryota</taxon>
        <taxon>Viridiplantae</taxon>
        <taxon>Streptophyta</taxon>
        <taxon>Embryophyta</taxon>
        <taxon>Tracheophyta</taxon>
        <taxon>Spermatophyta</taxon>
        <taxon>Magnoliopsida</taxon>
        <taxon>eudicotyledons</taxon>
        <taxon>Gunneridae</taxon>
        <taxon>Pentapetalae</taxon>
        <taxon>asterids</taxon>
        <taxon>lamiids</taxon>
        <taxon>Solanales</taxon>
        <taxon>Solanaceae</taxon>
        <taxon>Solanoideae</taxon>
        <taxon>Solaneae</taxon>
        <taxon>Solanum</taxon>
    </lineage>
</organism>
<dbReference type="PANTHER" id="PTHR34685">
    <property type="entry name" value="RED CHLOROPHYLL CATABOLITE REDUCTASE, CHLOROPLASTIC"/>
    <property type="match status" value="1"/>
</dbReference>
<evidence type="ECO:0000313" key="2">
    <source>
        <dbReference type="EMBL" id="KAG5614671.1"/>
    </source>
</evidence>
<dbReference type="GO" id="GO:0051743">
    <property type="term" value="F:red chlorophyll catabolite reductase activity"/>
    <property type="evidence" value="ECO:0007669"/>
    <property type="project" value="InterPro"/>
</dbReference>
<dbReference type="Proteomes" id="UP000824120">
    <property type="component" value="Chromosome 3"/>
</dbReference>
<dbReference type="InterPro" id="IPR009439">
    <property type="entry name" value="RCC_reductase"/>
</dbReference>
<dbReference type="GO" id="GO:0009507">
    <property type="term" value="C:chloroplast"/>
    <property type="evidence" value="ECO:0007669"/>
    <property type="project" value="TreeGrafter"/>
</dbReference>
<dbReference type="GO" id="GO:0015996">
    <property type="term" value="P:chlorophyll catabolic process"/>
    <property type="evidence" value="ECO:0007669"/>
    <property type="project" value="TreeGrafter"/>
</dbReference>
<evidence type="ECO:0000313" key="3">
    <source>
        <dbReference type="Proteomes" id="UP000824120"/>
    </source>
</evidence>
<comment type="caution">
    <text evidence="2">The sequence shown here is derived from an EMBL/GenBank/DDBJ whole genome shotgun (WGS) entry which is preliminary data.</text>
</comment>
<dbReference type="Gene3D" id="3.40.1500.20">
    <property type="match status" value="1"/>
</dbReference>
<accession>A0A9J5ZRM1</accession>
<name>A0A9J5ZRM1_SOLCO</name>
<dbReference type="Pfam" id="PF06405">
    <property type="entry name" value="RCC_reductase"/>
    <property type="match status" value="1"/>
</dbReference>
<gene>
    <name evidence="2" type="ORF">H5410_014495</name>
</gene>
<feature type="region of interest" description="Disordered" evidence="1">
    <location>
        <begin position="1"/>
        <end position="37"/>
    </location>
</feature>
<protein>
    <submittedName>
        <fullName evidence="2">Uncharacterized protein</fullName>
    </submittedName>
</protein>